<comment type="caution">
    <text evidence="7">The sequence shown here is derived from an EMBL/GenBank/DDBJ whole genome shotgun (WGS) entry which is preliminary data.</text>
</comment>
<gene>
    <name evidence="7" type="primary">Cni-trx-2</name>
    <name evidence="7" type="synonym">Cnig_chr_V.g19493</name>
    <name evidence="7" type="ORF">B9Z55_019493</name>
</gene>
<dbReference type="PRINTS" id="PR00421">
    <property type="entry name" value="THIOREDOXIN"/>
</dbReference>
<evidence type="ECO:0000256" key="4">
    <source>
        <dbReference type="ARBA" id="ARBA00023157"/>
    </source>
</evidence>
<evidence type="ECO:0000256" key="1">
    <source>
        <dbReference type="ARBA" id="ARBA00008987"/>
    </source>
</evidence>
<dbReference type="InterPro" id="IPR017937">
    <property type="entry name" value="Thioredoxin_CS"/>
</dbReference>
<dbReference type="AlphaFoldDB" id="A0A2G5TIS5"/>
<evidence type="ECO:0000256" key="5">
    <source>
        <dbReference type="ARBA" id="ARBA00023284"/>
    </source>
</evidence>
<dbReference type="SUPFAM" id="SSF52833">
    <property type="entry name" value="Thioredoxin-like"/>
    <property type="match status" value="1"/>
</dbReference>
<evidence type="ECO:0000256" key="2">
    <source>
        <dbReference type="ARBA" id="ARBA00022448"/>
    </source>
</evidence>
<dbReference type="GO" id="GO:0005739">
    <property type="term" value="C:mitochondrion"/>
    <property type="evidence" value="ECO:0007669"/>
    <property type="project" value="TreeGrafter"/>
</dbReference>
<dbReference type="PROSITE" id="PS51352">
    <property type="entry name" value="THIOREDOXIN_2"/>
    <property type="match status" value="1"/>
</dbReference>
<dbReference type="PANTHER" id="PTHR43601">
    <property type="entry name" value="THIOREDOXIN, MITOCHONDRIAL"/>
    <property type="match status" value="1"/>
</dbReference>
<keyword evidence="3" id="KW-0249">Electron transport</keyword>
<sequence length="156" mass="17032">MLAALADVRIVMQNLFRLGSTLARSAVAVKPTLMTSRVTQFRPFSQGTFVFEIESSDDFNEKVIQSPVPVIVDFHADWCGPCQALGPRLEEKVNGQSGSVLLAKINVDYAGELAMDYGISAVPTVFAFKNGEKVSGFQGVLDDEQLDEFIENILAD</sequence>
<dbReference type="Proteomes" id="UP000230233">
    <property type="component" value="Chromosome V"/>
</dbReference>
<dbReference type="OrthoDB" id="19690at2759"/>
<dbReference type="Gene3D" id="3.40.30.10">
    <property type="entry name" value="Glutaredoxin"/>
    <property type="match status" value="1"/>
</dbReference>
<name>A0A2G5TIS5_9PELO</name>
<dbReference type="InterPro" id="IPR013766">
    <property type="entry name" value="Thioredoxin_domain"/>
</dbReference>
<dbReference type="CDD" id="cd02947">
    <property type="entry name" value="TRX_family"/>
    <property type="match status" value="1"/>
</dbReference>
<comment type="similarity">
    <text evidence="1">Belongs to the thioredoxin family.</text>
</comment>
<protein>
    <recommendedName>
        <fullName evidence="6">Thioredoxin domain-containing protein</fullName>
    </recommendedName>
</protein>
<dbReference type="GO" id="GO:0045454">
    <property type="term" value="P:cell redox homeostasis"/>
    <property type="evidence" value="ECO:0007669"/>
    <property type="project" value="TreeGrafter"/>
</dbReference>
<keyword evidence="4" id="KW-1015">Disulfide bond</keyword>
<dbReference type="Pfam" id="PF00085">
    <property type="entry name" value="Thioredoxin"/>
    <property type="match status" value="1"/>
</dbReference>
<dbReference type="EMBL" id="PDUG01000005">
    <property type="protein sequence ID" value="PIC27158.1"/>
    <property type="molecule type" value="Genomic_DNA"/>
</dbReference>
<keyword evidence="2" id="KW-0813">Transport</keyword>
<organism evidence="7 8">
    <name type="scientific">Caenorhabditis nigoni</name>
    <dbReference type="NCBI Taxonomy" id="1611254"/>
    <lineage>
        <taxon>Eukaryota</taxon>
        <taxon>Metazoa</taxon>
        <taxon>Ecdysozoa</taxon>
        <taxon>Nematoda</taxon>
        <taxon>Chromadorea</taxon>
        <taxon>Rhabditida</taxon>
        <taxon>Rhabditina</taxon>
        <taxon>Rhabditomorpha</taxon>
        <taxon>Rhabditoidea</taxon>
        <taxon>Rhabditidae</taxon>
        <taxon>Peloderinae</taxon>
        <taxon>Caenorhabditis</taxon>
    </lineage>
</organism>
<dbReference type="InterPro" id="IPR036249">
    <property type="entry name" value="Thioredoxin-like_sf"/>
</dbReference>
<dbReference type="PANTHER" id="PTHR43601:SF3">
    <property type="entry name" value="THIOREDOXIN, MITOCHONDRIAL"/>
    <property type="match status" value="1"/>
</dbReference>
<reference evidence="8" key="1">
    <citation type="submission" date="2017-10" db="EMBL/GenBank/DDBJ databases">
        <title>Rapid genome shrinkage in a self-fertile nematode reveals novel sperm competition proteins.</title>
        <authorList>
            <person name="Yin D."/>
            <person name="Schwarz E.M."/>
            <person name="Thomas C.G."/>
            <person name="Felde R.L."/>
            <person name="Korf I.F."/>
            <person name="Cutter A.D."/>
            <person name="Schartner C.M."/>
            <person name="Ralston E.J."/>
            <person name="Meyer B.J."/>
            <person name="Haag E.S."/>
        </authorList>
    </citation>
    <scope>NUCLEOTIDE SEQUENCE [LARGE SCALE GENOMIC DNA]</scope>
    <source>
        <strain evidence="8">JU1422</strain>
    </source>
</reference>
<keyword evidence="5" id="KW-0676">Redox-active center</keyword>
<evidence type="ECO:0000313" key="8">
    <source>
        <dbReference type="Proteomes" id="UP000230233"/>
    </source>
</evidence>
<evidence type="ECO:0000313" key="7">
    <source>
        <dbReference type="EMBL" id="PIC27158.1"/>
    </source>
</evidence>
<accession>A0A2G5TIS5</accession>
<dbReference type="PROSITE" id="PS00194">
    <property type="entry name" value="THIOREDOXIN_1"/>
    <property type="match status" value="1"/>
</dbReference>
<evidence type="ECO:0000256" key="3">
    <source>
        <dbReference type="ARBA" id="ARBA00022982"/>
    </source>
</evidence>
<proteinExistence type="inferred from homology"/>
<feature type="domain" description="Thioredoxin" evidence="6">
    <location>
        <begin position="29"/>
        <end position="155"/>
    </location>
</feature>
<keyword evidence="8" id="KW-1185">Reference proteome</keyword>
<evidence type="ECO:0000259" key="6">
    <source>
        <dbReference type="PROSITE" id="PS51352"/>
    </source>
</evidence>
<dbReference type="STRING" id="1611254.A0A2G5TIS5"/>
<dbReference type="FunFam" id="3.40.30.10:FF:000001">
    <property type="entry name" value="Thioredoxin"/>
    <property type="match status" value="1"/>
</dbReference>